<dbReference type="PANTHER" id="PTHR45640:SF26">
    <property type="entry name" value="RE23625P"/>
    <property type="match status" value="1"/>
</dbReference>
<dbReference type="PANTHER" id="PTHR45640">
    <property type="entry name" value="HEAT SHOCK PROTEIN HSP-12.2-RELATED"/>
    <property type="match status" value="1"/>
</dbReference>
<keyword evidence="5" id="KW-1185">Reference proteome</keyword>
<gene>
    <name evidence="4" type="ORF">QVE165_LOCUS11116</name>
</gene>
<sequence>MISSSVIPIINDKNRLSKALNRYSIHDYGQGHRIYSYEFDLIDYEPEQITVLLDDNGRLRIRACRSPCQEFRREYNLGGPNIETKLVRNTIDTYGHLRVDVEAYPRQYNASTLDNTILTFDLQGYRPKNITVRINEHGLLKVTAQHTDDTIGHRINKEYYRQYQLPKNINRDQIRAKLDENQILTIELPESLHKRNHTWQPYHEKNILPGSGNSRCCNIM</sequence>
<dbReference type="InterPro" id="IPR008978">
    <property type="entry name" value="HSP20-like_chaperone"/>
</dbReference>
<dbReference type="GO" id="GO:0005634">
    <property type="term" value="C:nucleus"/>
    <property type="evidence" value="ECO:0007669"/>
    <property type="project" value="TreeGrafter"/>
</dbReference>
<dbReference type="GO" id="GO:0009408">
    <property type="term" value="P:response to heat"/>
    <property type="evidence" value="ECO:0007669"/>
    <property type="project" value="TreeGrafter"/>
</dbReference>
<evidence type="ECO:0000256" key="1">
    <source>
        <dbReference type="PROSITE-ProRule" id="PRU00285"/>
    </source>
</evidence>
<dbReference type="InterPro" id="IPR002068">
    <property type="entry name" value="A-crystallin/Hsp20_dom"/>
</dbReference>
<evidence type="ECO:0000256" key="2">
    <source>
        <dbReference type="RuleBase" id="RU003616"/>
    </source>
</evidence>
<dbReference type="InterPro" id="IPR001436">
    <property type="entry name" value="Alpha-crystallin/sHSP_animal"/>
</dbReference>
<dbReference type="EMBL" id="CAJNOM010000053">
    <property type="protein sequence ID" value="CAF0931320.1"/>
    <property type="molecule type" value="Genomic_DNA"/>
</dbReference>
<dbReference type="SUPFAM" id="SSF49764">
    <property type="entry name" value="HSP20-like chaperones"/>
    <property type="match status" value="1"/>
</dbReference>
<evidence type="ECO:0000259" key="3">
    <source>
        <dbReference type="PROSITE" id="PS01031"/>
    </source>
</evidence>
<protein>
    <recommendedName>
        <fullName evidence="3">SHSP domain-containing protein</fullName>
    </recommendedName>
</protein>
<evidence type="ECO:0000313" key="5">
    <source>
        <dbReference type="Proteomes" id="UP000663832"/>
    </source>
</evidence>
<name>A0A814BS98_9BILA</name>
<dbReference type="GO" id="GO:0051082">
    <property type="term" value="F:unfolded protein binding"/>
    <property type="evidence" value="ECO:0007669"/>
    <property type="project" value="TreeGrafter"/>
</dbReference>
<comment type="caution">
    <text evidence="4">The sequence shown here is derived from an EMBL/GenBank/DDBJ whole genome shotgun (WGS) entry which is preliminary data.</text>
</comment>
<evidence type="ECO:0000313" key="4">
    <source>
        <dbReference type="EMBL" id="CAF0931320.1"/>
    </source>
</evidence>
<comment type="similarity">
    <text evidence="1 2">Belongs to the small heat shock protein (HSP20) family.</text>
</comment>
<dbReference type="CDD" id="cd00298">
    <property type="entry name" value="ACD_sHsps_p23-like"/>
    <property type="match status" value="1"/>
</dbReference>
<dbReference type="PROSITE" id="PS01031">
    <property type="entry name" value="SHSP"/>
    <property type="match status" value="1"/>
</dbReference>
<dbReference type="GO" id="GO:0005737">
    <property type="term" value="C:cytoplasm"/>
    <property type="evidence" value="ECO:0007669"/>
    <property type="project" value="TreeGrafter"/>
</dbReference>
<dbReference type="AlphaFoldDB" id="A0A814BS98"/>
<dbReference type="GO" id="GO:0042026">
    <property type="term" value="P:protein refolding"/>
    <property type="evidence" value="ECO:0007669"/>
    <property type="project" value="TreeGrafter"/>
</dbReference>
<accession>A0A814BS98</accession>
<reference evidence="4" key="1">
    <citation type="submission" date="2021-02" db="EMBL/GenBank/DDBJ databases">
        <authorList>
            <person name="Nowell W R."/>
        </authorList>
    </citation>
    <scope>NUCLEOTIDE SEQUENCE</scope>
</reference>
<organism evidence="4 5">
    <name type="scientific">Adineta steineri</name>
    <dbReference type="NCBI Taxonomy" id="433720"/>
    <lineage>
        <taxon>Eukaryota</taxon>
        <taxon>Metazoa</taxon>
        <taxon>Spiralia</taxon>
        <taxon>Gnathifera</taxon>
        <taxon>Rotifera</taxon>
        <taxon>Eurotatoria</taxon>
        <taxon>Bdelloidea</taxon>
        <taxon>Adinetida</taxon>
        <taxon>Adinetidae</taxon>
        <taxon>Adineta</taxon>
    </lineage>
</organism>
<dbReference type="Gene3D" id="2.60.40.790">
    <property type="match status" value="1"/>
</dbReference>
<dbReference type="Proteomes" id="UP000663832">
    <property type="component" value="Unassembled WGS sequence"/>
</dbReference>
<dbReference type="Pfam" id="PF00011">
    <property type="entry name" value="HSP20"/>
    <property type="match status" value="1"/>
</dbReference>
<dbReference type="OrthoDB" id="1431247at2759"/>
<proteinExistence type="inferred from homology"/>
<feature type="domain" description="SHSP" evidence="3">
    <location>
        <begin position="98"/>
        <end position="208"/>
    </location>
</feature>